<dbReference type="EC" id="1.1.1.-" evidence="4"/>
<dbReference type="Proteomes" id="UP001589698">
    <property type="component" value="Unassembled WGS sequence"/>
</dbReference>
<keyword evidence="4" id="KW-0560">Oxidoreductase</keyword>
<protein>
    <submittedName>
        <fullName evidence="4">SDR family NAD(P)-dependent oxidoreductase</fullName>
        <ecNumber evidence="4">1.1.1.-</ecNumber>
    </submittedName>
</protein>
<dbReference type="PANTHER" id="PTHR42760:SF129">
    <property type="entry name" value="OXIDOREDUCTASE"/>
    <property type="match status" value="1"/>
</dbReference>
<dbReference type="SUPFAM" id="SSF51735">
    <property type="entry name" value="NAD(P)-binding Rossmann-fold domains"/>
    <property type="match status" value="1"/>
</dbReference>
<dbReference type="PANTHER" id="PTHR42760">
    <property type="entry name" value="SHORT-CHAIN DEHYDROGENASES/REDUCTASES FAMILY MEMBER"/>
    <property type="match status" value="1"/>
</dbReference>
<name>A0ABV6E2D0_9ACTN</name>
<evidence type="ECO:0000313" key="5">
    <source>
        <dbReference type="Proteomes" id="UP001589698"/>
    </source>
</evidence>
<feature type="domain" description="Ketoreductase" evidence="3">
    <location>
        <begin position="11"/>
        <end position="193"/>
    </location>
</feature>
<dbReference type="PRINTS" id="PR00081">
    <property type="entry name" value="GDHRDH"/>
</dbReference>
<proteinExistence type="inferred from homology"/>
<dbReference type="Gene3D" id="3.40.50.720">
    <property type="entry name" value="NAD(P)-binding Rossmann-like Domain"/>
    <property type="match status" value="1"/>
</dbReference>
<gene>
    <name evidence="4" type="ORF">ACFFJG_11785</name>
</gene>
<reference evidence="4 5" key="1">
    <citation type="submission" date="2024-09" db="EMBL/GenBank/DDBJ databases">
        <authorList>
            <person name="Sun Q."/>
            <person name="Mori K."/>
        </authorList>
    </citation>
    <scope>NUCLEOTIDE SEQUENCE [LARGE SCALE GENOMIC DNA]</scope>
    <source>
        <strain evidence="4 5">CCM 8654</strain>
    </source>
</reference>
<dbReference type="InterPro" id="IPR002347">
    <property type="entry name" value="SDR_fam"/>
</dbReference>
<evidence type="ECO:0000256" key="1">
    <source>
        <dbReference type="ARBA" id="ARBA00006484"/>
    </source>
</evidence>
<sequence length="253" mass="26060">MSAAEGLLAGQVAVVTGGASGIGLATTRLLCQDGAKVVVVDLDPEASQAAVAELAGAGHDVRAEVVDISSEESVAALARGVLEEEGRVDVLVNNAGINAAAMTLWDTPPEVFEKMWRVNLFGTYLMCRAFVPTMLEAGYGRIVNVASVAGKEGNTGSSAYSSAKAAAIGLTKSLGKELAGTGVICNAVTPGVIRTPLAMRTTPDHIQRLAAKIPMGRIGEPEEVAEIIRWASSPRCSFTTASVLDASGGRTTY</sequence>
<dbReference type="SMART" id="SM00822">
    <property type="entry name" value="PKS_KR"/>
    <property type="match status" value="1"/>
</dbReference>
<comment type="caution">
    <text evidence="4">The sequence shown here is derived from an EMBL/GenBank/DDBJ whole genome shotgun (WGS) entry which is preliminary data.</text>
</comment>
<accession>A0ABV6E2D0</accession>
<dbReference type="Pfam" id="PF00106">
    <property type="entry name" value="adh_short"/>
    <property type="match status" value="1"/>
</dbReference>
<comment type="similarity">
    <text evidence="1 2">Belongs to the short-chain dehydrogenases/reductases (SDR) family.</text>
</comment>
<organism evidence="4 5">
    <name type="scientific">Nocardioides zeicaulis</name>
    <dbReference type="NCBI Taxonomy" id="1776857"/>
    <lineage>
        <taxon>Bacteria</taxon>
        <taxon>Bacillati</taxon>
        <taxon>Actinomycetota</taxon>
        <taxon>Actinomycetes</taxon>
        <taxon>Propionibacteriales</taxon>
        <taxon>Nocardioidaceae</taxon>
        <taxon>Nocardioides</taxon>
    </lineage>
</organism>
<dbReference type="InterPro" id="IPR057326">
    <property type="entry name" value="KR_dom"/>
</dbReference>
<keyword evidence="5" id="KW-1185">Reference proteome</keyword>
<dbReference type="RefSeq" id="WP_378518918.1">
    <property type="nucleotide sequence ID" value="NZ_CBCSDI010000008.1"/>
</dbReference>
<dbReference type="InterPro" id="IPR036291">
    <property type="entry name" value="NAD(P)-bd_dom_sf"/>
</dbReference>
<evidence type="ECO:0000313" key="4">
    <source>
        <dbReference type="EMBL" id="MFC0223162.1"/>
    </source>
</evidence>
<evidence type="ECO:0000256" key="2">
    <source>
        <dbReference type="RuleBase" id="RU000363"/>
    </source>
</evidence>
<dbReference type="EMBL" id="JBHLXH010000001">
    <property type="protein sequence ID" value="MFC0223162.1"/>
    <property type="molecule type" value="Genomic_DNA"/>
</dbReference>
<dbReference type="PROSITE" id="PS00061">
    <property type="entry name" value="ADH_SHORT"/>
    <property type="match status" value="1"/>
</dbReference>
<dbReference type="GO" id="GO:0016491">
    <property type="term" value="F:oxidoreductase activity"/>
    <property type="evidence" value="ECO:0007669"/>
    <property type="project" value="UniProtKB-KW"/>
</dbReference>
<evidence type="ECO:0000259" key="3">
    <source>
        <dbReference type="SMART" id="SM00822"/>
    </source>
</evidence>
<dbReference type="PRINTS" id="PR00080">
    <property type="entry name" value="SDRFAMILY"/>
</dbReference>
<dbReference type="InterPro" id="IPR020904">
    <property type="entry name" value="Sc_DH/Rdtase_CS"/>
</dbReference>